<dbReference type="GO" id="GO:0005643">
    <property type="term" value="C:nuclear pore"/>
    <property type="evidence" value="ECO:0007669"/>
    <property type="project" value="InterPro"/>
</dbReference>
<dbReference type="Pfam" id="PF10163">
    <property type="entry name" value="EnY2"/>
    <property type="match status" value="1"/>
</dbReference>
<dbReference type="HAMAP" id="MF_03046">
    <property type="entry name" value="ENY2_Sus1"/>
    <property type="match status" value="1"/>
</dbReference>
<feature type="non-terminal residue" evidence="1">
    <location>
        <position position="128"/>
    </location>
</feature>
<proteinExistence type="inferred from homology"/>
<dbReference type="PANTHER" id="PTHR12514">
    <property type="entry name" value="ENHANCER OF YELLOW 2 TRANSCRIPTION FACTOR"/>
    <property type="match status" value="1"/>
</dbReference>
<accession>A0A077R3S7</accession>
<name>A0A077R3S7_9BASI</name>
<reference evidence="1" key="1">
    <citation type="journal article" date="2014" name="Genome Biol. Evol.">
        <title>Gene Loss Rather Than Gene Gain Is Associated with a Host Jump from Monocots to Dicots in the Smut Fungus Melanopsichium pennsylvanicum.</title>
        <authorList>
            <person name="Sharma R."/>
            <person name="Mishra B."/>
            <person name="Runge F."/>
            <person name="Thines M."/>
        </authorList>
    </citation>
    <scope>NUCLEOTIDE SEQUENCE</scope>
    <source>
        <strain evidence="1">4</strain>
    </source>
</reference>
<dbReference type="AlphaFoldDB" id="A0A077R3S7"/>
<dbReference type="Gene3D" id="1.10.246.140">
    <property type="match status" value="1"/>
</dbReference>
<dbReference type="GO" id="GO:0006406">
    <property type="term" value="P:mRNA export from nucleus"/>
    <property type="evidence" value="ECO:0007669"/>
    <property type="project" value="InterPro"/>
</dbReference>
<evidence type="ECO:0000313" key="1">
    <source>
        <dbReference type="EMBL" id="CDI57160.1"/>
    </source>
</evidence>
<organism evidence="1">
    <name type="scientific">Melanopsichium pennsylvanicum 4</name>
    <dbReference type="NCBI Taxonomy" id="1398559"/>
    <lineage>
        <taxon>Eukaryota</taxon>
        <taxon>Fungi</taxon>
        <taxon>Dikarya</taxon>
        <taxon>Basidiomycota</taxon>
        <taxon>Ustilaginomycotina</taxon>
        <taxon>Ustilaginomycetes</taxon>
        <taxon>Ustilaginales</taxon>
        <taxon>Ustilaginaceae</taxon>
        <taxon>Melanopsichium</taxon>
    </lineage>
</organism>
<dbReference type="EMBL" id="HG529928">
    <property type="protein sequence ID" value="CDI57160.1"/>
    <property type="molecule type" value="Genomic_DNA"/>
</dbReference>
<dbReference type="GO" id="GO:0003713">
    <property type="term" value="F:transcription coactivator activity"/>
    <property type="evidence" value="ECO:0007669"/>
    <property type="project" value="InterPro"/>
</dbReference>
<protein>
    <submittedName>
        <fullName evidence="1">Transcription factor e</fullName>
    </submittedName>
</protein>
<dbReference type="InterPro" id="IPR018783">
    <property type="entry name" value="TF_ENY2"/>
</dbReference>
<dbReference type="GO" id="GO:0000124">
    <property type="term" value="C:SAGA complex"/>
    <property type="evidence" value="ECO:0007669"/>
    <property type="project" value="InterPro"/>
</dbReference>
<sequence length="128" mass="14510">MIPPYFPLFCNAVSYPNFVKTSMEEGELNSASAPPAGDELYNALHQRLVASGEWLRLLILLRRMLDECGWETSFQQHATQKAKTQPVLNVPDLIDVLTPHAKDTLPSHVKAHLLEKLRDFLDRNLEDA</sequence>
<dbReference type="InterPro" id="IPR038212">
    <property type="entry name" value="TF_EnY2_sf"/>
</dbReference>